<dbReference type="AlphaFoldDB" id="A0A6I4IVA9"/>
<evidence type="ECO:0000313" key="3">
    <source>
        <dbReference type="Proteomes" id="UP000431264"/>
    </source>
</evidence>
<dbReference type="Pfam" id="PF05016">
    <property type="entry name" value="ParE_toxin"/>
    <property type="match status" value="1"/>
</dbReference>
<dbReference type="OrthoDB" id="595476at2"/>
<reference evidence="3" key="1">
    <citation type="submission" date="2019-05" db="EMBL/GenBank/DDBJ databases">
        <title>Flavobacterium profundi sp. nov., isolated from a deep-sea seamount.</title>
        <authorList>
            <person name="Zhang D.-C."/>
        </authorList>
    </citation>
    <scope>NUCLEOTIDE SEQUENCE [LARGE SCALE GENOMIC DNA]</scope>
    <source>
        <strain evidence="3">TP390</strain>
    </source>
</reference>
<name>A0A6I4IVA9_9FLAO</name>
<dbReference type="Proteomes" id="UP000431264">
    <property type="component" value="Unassembled WGS sequence"/>
</dbReference>
<accession>A0A6I4IVA9</accession>
<proteinExistence type="predicted"/>
<organism evidence="2 3">
    <name type="scientific">Flavobacterium profundi</name>
    <dbReference type="NCBI Taxonomy" id="1774945"/>
    <lineage>
        <taxon>Bacteria</taxon>
        <taxon>Pseudomonadati</taxon>
        <taxon>Bacteroidota</taxon>
        <taxon>Flavobacteriia</taxon>
        <taxon>Flavobacteriales</taxon>
        <taxon>Flavobacteriaceae</taxon>
        <taxon>Flavobacterium</taxon>
    </lineage>
</organism>
<protein>
    <submittedName>
        <fullName evidence="2">Type II toxin-antitoxin system RelE/ParE family toxin</fullName>
    </submittedName>
</protein>
<gene>
    <name evidence="2" type="ORF">GOQ30_16355</name>
</gene>
<comment type="caution">
    <text evidence="2">The sequence shown here is derived from an EMBL/GenBank/DDBJ whole genome shotgun (WGS) entry which is preliminary data.</text>
</comment>
<keyword evidence="1" id="KW-1277">Toxin-antitoxin system</keyword>
<sequence length="97" mass="11975">MKYHLIIKEEAYFDIEDAYHYYEENKLGLGERFLTTLENYLERVQLHPKHYQIKRKPFREAFIKDFPYVIIYEIENKNVIVYAVFCTYKNPEKKSKK</sequence>
<evidence type="ECO:0000313" key="2">
    <source>
        <dbReference type="EMBL" id="MVO10745.1"/>
    </source>
</evidence>
<dbReference type="EMBL" id="WQLW01000015">
    <property type="protein sequence ID" value="MVO10745.1"/>
    <property type="molecule type" value="Genomic_DNA"/>
</dbReference>
<dbReference type="RefSeq" id="WP_140999170.1">
    <property type="nucleotide sequence ID" value="NZ_VDCZ01000015.1"/>
</dbReference>
<dbReference type="InterPro" id="IPR007712">
    <property type="entry name" value="RelE/ParE_toxin"/>
</dbReference>
<dbReference type="InterPro" id="IPR035093">
    <property type="entry name" value="RelE/ParE_toxin_dom_sf"/>
</dbReference>
<keyword evidence="3" id="KW-1185">Reference proteome</keyword>
<dbReference type="Gene3D" id="3.30.2310.20">
    <property type="entry name" value="RelE-like"/>
    <property type="match status" value="1"/>
</dbReference>
<evidence type="ECO:0000256" key="1">
    <source>
        <dbReference type="ARBA" id="ARBA00022649"/>
    </source>
</evidence>